<feature type="transmembrane region" description="Helical" evidence="9">
    <location>
        <begin position="290"/>
        <end position="307"/>
    </location>
</feature>
<evidence type="ECO:0000256" key="5">
    <source>
        <dbReference type="ARBA" id="ARBA00022692"/>
    </source>
</evidence>
<feature type="transmembrane region" description="Helical" evidence="9">
    <location>
        <begin position="31"/>
        <end position="57"/>
    </location>
</feature>
<organism evidence="11 12">
    <name type="scientific">Azospirillum picis</name>
    <dbReference type="NCBI Taxonomy" id="488438"/>
    <lineage>
        <taxon>Bacteria</taxon>
        <taxon>Pseudomonadati</taxon>
        <taxon>Pseudomonadota</taxon>
        <taxon>Alphaproteobacteria</taxon>
        <taxon>Rhodospirillales</taxon>
        <taxon>Azospirillaceae</taxon>
        <taxon>Azospirillum</taxon>
    </lineage>
</organism>
<reference evidence="11 12" key="1">
    <citation type="submission" date="2023-07" db="EMBL/GenBank/DDBJ databases">
        <title>Genomic Encyclopedia of Type Strains, Phase IV (KMG-IV): sequencing the most valuable type-strain genomes for metagenomic binning, comparative biology and taxonomic classification.</title>
        <authorList>
            <person name="Goeker M."/>
        </authorList>
    </citation>
    <scope>NUCLEOTIDE SEQUENCE [LARGE SCALE GENOMIC DNA]</scope>
    <source>
        <strain evidence="11 12">DSM 19922</strain>
    </source>
</reference>
<keyword evidence="7 9" id="KW-1133">Transmembrane helix</keyword>
<sequence length="441" mass="46976">MSVQSEVVTGRQDGAMASVQPRLDAGTRRRALVAAVMGNVLEWYDFAVYGYFATIIAKQFFSATDEITALLSAFATFGIGFAARPLGGIIIGRIGDVYGRKFALLITMFLMAGSTVLLGLIPSYDSIGVAATVLVVLARILQGFSAGGEWGGATAFIVEWAAPNRRGFFGSFQQCSVAAGLLLGSAIAALFSSIMSVETLESWGWRIPFLLGGILGPVGLYMRRNIDETPAFKEAQTNAVEPDAGFDSPAVLAAKAFGFAVAWNAIYYIFLSYMPTFSIKYLQLSRAEALWSNSAGLVALVLAVPLMGRLSDSIGRKPLLLTCCGAFAFLTYPIFSYMIAAPSFALVLALQIFFAVAIATFSGPGPAAIAEIFPTRIRSTWMSIGYSLAAATFGGFAPFIATWLINQTGNPISPVYFVIGSAVLSGLVILGLRETAHKRLH</sequence>
<dbReference type="PROSITE" id="PS00217">
    <property type="entry name" value="SUGAR_TRANSPORT_2"/>
    <property type="match status" value="1"/>
</dbReference>
<comment type="similarity">
    <text evidence="2">Belongs to the major facilitator superfamily. Metabolite:H+ Symporter (MHS) family (TC 2.A.1.6) family.</text>
</comment>
<evidence type="ECO:0000256" key="3">
    <source>
        <dbReference type="ARBA" id="ARBA00022448"/>
    </source>
</evidence>
<dbReference type="InterPro" id="IPR051084">
    <property type="entry name" value="H+-coupled_symporters"/>
</dbReference>
<evidence type="ECO:0000256" key="7">
    <source>
        <dbReference type="ARBA" id="ARBA00022989"/>
    </source>
</evidence>
<feature type="transmembrane region" description="Helical" evidence="9">
    <location>
        <begin position="411"/>
        <end position="432"/>
    </location>
</feature>
<feature type="domain" description="Major facilitator superfamily (MFS) profile" evidence="10">
    <location>
        <begin position="31"/>
        <end position="438"/>
    </location>
</feature>
<name>A0ABU0MHK6_9PROT</name>
<feature type="transmembrane region" description="Helical" evidence="9">
    <location>
        <begin position="319"/>
        <end position="338"/>
    </location>
</feature>
<evidence type="ECO:0000256" key="9">
    <source>
        <dbReference type="SAM" id="Phobius"/>
    </source>
</evidence>
<accession>A0ABU0MHK6</accession>
<dbReference type="Pfam" id="PF00083">
    <property type="entry name" value="Sugar_tr"/>
    <property type="match status" value="1"/>
</dbReference>
<dbReference type="InterPro" id="IPR005829">
    <property type="entry name" value="Sugar_transporter_CS"/>
</dbReference>
<evidence type="ECO:0000256" key="2">
    <source>
        <dbReference type="ARBA" id="ARBA00008240"/>
    </source>
</evidence>
<feature type="transmembrane region" description="Helical" evidence="9">
    <location>
        <begin position="203"/>
        <end position="222"/>
    </location>
</feature>
<dbReference type="SUPFAM" id="SSF103473">
    <property type="entry name" value="MFS general substrate transporter"/>
    <property type="match status" value="1"/>
</dbReference>
<dbReference type="PROSITE" id="PS00216">
    <property type="entry name" value="SUGAR_TRANSPORT_1"/>
    <property type="match status" value="1"/>
</dbReference>
<comment type="subcellular location">
    <subcellularLocation>
        <location evidence="1">Cell membrane</location>
        <topology evidence="1">Multi-pass membrane protein</topology>
    </subcellularLocation>
</comment>
<keyword evidence="4" id="KW-1003">Cell membrane</keyword>
<dbReference type="PANTHER" id="PTHR43528:SF1">
    <property type="entry name" value="ALPHA-KETOGLUTARATE PERMEASE"/>
    <property type="match status" value="1"/>
</dbReference>
<feature type="transmembrane region" description="Helical" evidence="9">
    <location>
        <begin position="102"/>
        <end position="121"/>
    </location>
</feature>
<proteinExistence type="inferred from homology"/>
<dbReference type="RefSeq" id="WP_246512884.1">
    <property type="nucleotide sequence ID" value="NZ_JAGINO010000004.1"/>
</dbReference>
<feature type="transmembrane region" description="Helical" evidence="9">
    <location>
        <begin position="344"/>
        <end position="363"/>
    </location>
</feature>
<dbReference type="EMBL" id="JAUSVU010000004">
    <property type="protein sequence ID" value="MDQ0532940.1"/>
    <property type="molecule type" value="Genomic_DNA"/>
</dbReference>
<keyword evidence="6" id="KW-0769">Symport</keyword>
<protein>
    <submittedName>
        <fullName evidence="11">MHS family proline/betaine transporter-like MFS transporter</fullName>
    </submittedName>
</protein>
<evidence type="ECO:0000256" key="1">
    <source>
        <dbReference type="ARBA" id="ARBA00004651"/>
    </source>
</evidence>
<dbReference type="InterPro" id="IPR005828">
    <property type="entry name" value="MFS_sugar_transport-like"/>
</dbReference>
<dbReference type="InterPro" id="IPR020846">
    <property type="entry name" value="MFS_dom"/>
</dbReference>
<keyword evidence="8 9" id="KW-0472">Membrane</keyword>
<dbReference type="Gene3D" id="1.20.1250.20">
    <property type="entry name" value="MFS general substrate transporter like domains"/>
    <property type="match status" value="2"/>
</dbReference>
<evidence type="ECO:0000256" key="4">
    <source>
        <dbReference type="ARBA" id="ARBA00022475"/>
    </source>
</evidence>
<dbReference type="Pfam" id="PF07690">
    <property type="entry name" value="MFS_1"/>
    <property type="match status" value="1"/>
</dbReference>
<keyword evidence="12" id="KW-1185">Reference proteome</keyword>
<dbReference type="Proteomes" id="UP001244552">
    <property type="component" value="Unassembled WGS sequence"/>
</dbReference>
<feature type="transmembrane region" description="Helical" evidence="9">
    <location>
        <begin position="252"/>
        <end position="270"/>
    </location>
</feature>
<dbReference type="PROSITE" id="PS50850">
    <property type="entry name" value="MFS"/>
    <property type="match status" value="1"/>
</dbReference>
<evidence type="ECO:0000313" key="11">
    <source>
        <dbReference type="EMBL" id="MDQ0532940.1"/>
    </source>
</evidence>
<feature type="transmembrane region" description="Helical" evidence="9">
    <location>
        <begin position="69"/>
        <end position="90"/>
    </location>
</feature>
<evidence type="ECO:0000313" key="12">
    <source>
        <dbReference type="Proteomes" id="UP001244552"/>
    </source>
</evidence>
<comment type="caution">
    <text evidence="11">The sequence shown here is derived from an EMBL/GenBank/DDBJ whole genome shotgun (WGS) entry which is preliminary data.</text>
</comment>
<feature type="transmembrane region" description="Helical" evidence="9">
    <location>
        <begin position="384"/>
        <end position="405"/>
    </location>
</feature>
<keyword evidence="5 9" id="KW-0812">Transmembrane</keyword>
<dbReference type="InterPro" id="IPR036259">
    <property type="entry name" value="MFS_trans_sf"/>
</dbReference>
<keyword evidence="3" id="KW-0813">Transport</keyword>
<evidence type="ECO:0000256" key="8">
    <source>
        <dbReference type="ARBA" id="ARBA00023136"/>
    </source>
</evidence>
<evidence type="ECO:0000256" key="6">
    <source>
        <dbReference type="ARBA" id="ARBA00022847"/>
    </source>
</evidence>
<evidence type="ECO:0000259" key="10">
    <source>
        <dbReference type="PROSITE" id="PS50850"/>
    </source>
</evidence>
<feature type="transmembrane region" description="Helical" evidence="9">
    <location>
        <begin position="168"/>
        <end position="191"/>
    </location>
</feature>
<gene>
    <name evidence="11" type="ORF">QO018_001787</name>
</gene>
<dbReference type="PANTHER" id="PTHR43528">
    <property type="entry name" value="ALPHA-KETOGLUTARATE PERMEASE"/>
    <property type="match status" value="1"/>
</dbReference>
<dbReference type="InterPro" id="IPR011701">
    <property type="entry name" value="MFS"/>
</dbReference>